<accession>A0A1J5QVT1</accession>
<dbReference type="Pfam" id="PF00248">
    <property type="entry name" value="Aldo_ket_red"/>
    <property type="match status" value="1"/>
</dbReference>
<evidence type="ECO:0000259" key="4">
    <source>
        <dbReference type="Pfam" id="PF00248"/>
    </source>
</evidence>
<dbReference type="EMBL" id="MLJW01000405">
    <property type="protein sequence ID" value="OIQ87766.1"/>
    <property type="molecule type" value="Genomic_DNA"/>
</dbReference>
<organism evidence="5">
    <name type="scientific">mine drainage metagenome</name>
    <dbReference type="NCBI Taxonomy" id="410659"/>
    <lineage>
        <taxon>unclassified sequences</taxon>
        <taxon>metagenomes</taxon>
        <taxon>ecological metagenomes</taxon>
    </lineage>
</organism>
<proteinExistence type="inferred from homology"/>
<dbReference type="InterPro" id="IPR023210">
    <property type="entry name" value="NADP_OxRdtase_dom"/>
</dbReference>
<name>A0A1J5QVT1_9ZZZZ</name>
<comment type="similarity">
    <text evidence="1">Belongs to the shaker potassium channel beta subunit family.</text>
</comment>
<keyword evidence="3 5" id="KW-0560">Oxidoreductase</keyword>
<dbReference type="GO" id="GO:0051596">
    <property type="term" value="P:methylglyoxal catabolic process"/>
    <property type="evidence" value="ECO:0007669"/>
    <property type="project" value="TreeGrafter"/>
</dbReference>
<dbReference type="InterPro" id="IPR005399">
    <property type="entry name" value="K_chnl_volt-dep_bsu_KCNAB-rel"/>
</dbReference>
<protein>
    <submittedName>
        <fullName evidence="5">L-glyceraldehyde 3-phosphate reductase</fullName>
        <ecNumber evidence="5">1.1.1.-</ecNumber>
    </submittedName>
</protein>
<dbReference type="SUPFAM" id="SSF51430">
    <property type="entry name" value="NAD(P)-linked oxidoreductase"/>
    <property type="match status" value="1"/>
</dbReference>
<dbReference type="EC" id="1.1.1.-" evidence="5"/>
<gene>
    <name evidence="5" type="primary">gpr_11</name>
    <name evidence="5" type="ORF">GALL_303790</name>
</gene>
<feature type="domain" description="NADP-dependent oxidoreductase" evidence="4">
    <location>
        <begin position="27"/>
        <end position="331"/>
    </location>
</feature>
<evidence type="ECO:0000313" key="5">
    <source>
        <dbReference type="EMBL" id="OIQ87766.1"/>
    </source>
</evidence>
<dbReference type="GO" id="GO:0016491">
    <property type="term" value="F:oxidoreductase activity"/>
    <property type="evidence" value="ECO:0007669"/>
    <property type="project" value="UniProtKB-KW"/>
</dbReference>
<sequence length="347" mass="37633">MHIAAADRYDSIPYRRAGRSGLSLPTISLGLWQNFGEREPFDRQREILLHAFDRGVTHLDLANNYGPPPGSAETSLGRVLAQDLRSYRDELVISTKAGYRQWPGPYGDGGSRAYLLRSLDQSLHRLGLDHVDVFYSHRYDPDTPLQETLGALKTAVDSGRAIYAGISSYSARRTVEALEVAADLGLTLTLHQPSYSMLNRWIERPDASGRSLLDVVGGAGLGTIVFSPLAQGMLTDRYLGGVPAGSRAARGGPLQPGFLNPENLGHIRALDAIARRRGQSLAQLALAWALRDSRVTAVLLGASSPAQLDENLAALDHLDLSAQELAEIDEHAVEAGINIWAPRSSDL</sequence>
<evidence type="ECO:0000256" key="2">
    <source>
        <dbReference type="ARBA" id="ARBA00022857"/>
    </source>
</evidence>
<dbReference type="PANTHER" id="PTHR43150">
    <property type="entry name" value="HYPERKINETIC, ISOFORM M"/>
    <property type="match status" value="1"/>
</dbReference>
<reference evidence="5" key="1">
    <citation type="submission" date="2016-10" db="EMBL/GenBank/DDBJ databases">
        <title>Sequence of Gallionella enrichment culture.</title>
        <authorList>
            <person name="Poehlein A."/>
            <person name="Muehling M."/>
            <person name="Daniel R."/>
        </authorList>
    </citation>
    <scope>NUCLEOTIDE SEQUENCE</scope>
</reference>
<dbReference type="InterPro" id="IPR036812">
    <property type="entry name" value="NAD(P)_OxRdtase_dom_sf"/>
</dbReference>
<comment type="caution">
    <text evidence="5">The sequence shown here is derived from an EMBL/GenBank/DDBJ whole genome shotgun (WGS) entry which is preliminary data.</text>
</comment>
<keyword evidence="2" id="KW-0521">NADP</keyword>
<dbReference type="PANTHER" id="PTHR43150:SF4">
    <property type="entry name" value="L-GLYCERALDEHYDE 3-PHOSPHATE REDUCTASE"/>
    <property type="match status" value="1"/>
</dbReference>
<dbReference type="Gene3D" id="3.20.20.100">
    <property type="entry name" value="NADP-dependent oxidoreductase domain"/>
    <property type="match status" value="1"/>
</dbReference>
<evidence type="ECO:0000256" key="3">
    <source>
        <dbReference type="ARBA" id="ARBA00023002"/>
    </source>
</evidence>
<evidence type="ECO:0000256" key="1">
    <source>
        <dbReference type="ARBA" id="ARBA00006515"/>
    </source>
</evidence>
<dbReference type="AlphaFoldDB" id="A0A1J5QVT1"/>